<dbReference type="PROSITE" id="PS50928">
    <property type="entry name" value="ABC_TM1"/>
    <property type="match status" value="1"/>
</dbReference>
<comment type="caution">
    <text evidence="9">The sequence shown here is derived from an EMBL/GenBank/DDBJ whole genome shotgun (WGS) entry which is preliminary data.</text>
</comment>
<accession>A0A947CZE7</accession>
<protein>
    <submittedName>
        <fullName evidence="9">ABC transporter permease</fullName>
    </submittedName>
</protein>
<feature type="transmembrane region" description="Helical" evidence="7">
    <location>
        <begin position="150"/>
        <end position="176"/>
    </location>
</feature>
<keyword evidence="4 7" id="KW-0812">Transmembrane</keyword>
<evidence type="ECO:0000259" key="8">
    <source>
        <dbReference type="PROSITE" id="PS50928"/>
    </source>
</evidence>
<keyword evidence="5 7" id="KW-1133">Transmembrane helix</keyword>
<feature type="transmembrane region" description="Helical" evidence="7">
    <location>
        <begin position="49"/>
        <end position="68"/>
    </location>
</feature>
<evidence type="ECO:0000256" key="5">
    <source>
        <dbReference type="ARBA" id="ARBA00022989"/>
    </source>
</evidence>
<dbReference type="FunFam" id="1.10.3720.10:FF:000003">
    <property type="entry name" value="Aliphatic sulfonate ABC transporter permease"/>
    <property type="match status" value="1"/>
</dbReference>
<evidence type="ECO:0000256" key="2">
    <source>
        <dbReference type="ARBA" id="ARBA00022448"/>
    </source>
</evidence>
<dbReference type="Pfam" id="PF00528">
    <property type="entry name" value="BPD_transp_1"/>
    <property type="match status" value="1"/>
</dbReference>
<comment type="subcellular location">
    <subcellularLocation>
        <location evidence="1 7">Cell membrane</location>
        <topology evidence="1 7">Multi-pass membrane protein</topology>
    </subcellularLocation>
</comment>
<dbReference type="PANTHER" id="PTHR30151">
    <property type="entry name" value="ALKANE SULFONATE ABC TRANSPORTER-RELATED, MEMBRANE SUBUNIT"/>
    <property type="match status" value="1"/>
</dbReference>
<dbReference type="InterPro" id="IPR035906">
    <property type="entry name" value="MetI-like_sf"/>
</dbReference>
<feature type="domain" description="ABC transmembrane type-1" evidence="8">
    <location>
        <begin position="40"/>
        <end position="224"/>
    </location>
</feature>
<name>A0A947CZE7_HYDSH</name>
<dbReference type="AlphaFoldDB" id="A0A947CZE7"/>
<keyword evidence="6 7" id="KW-0472">Membrane</keyword>
<evidence type="ECO:0000256" key="6">
    <source>
        <dbReference type="ARBA" id="ARBA00023136"/>
    </source>
</evidence>
<dbReference type="GO" id="GO:0005886">
    <property type="term" value="C:plasma membrane"/>
    <property type="evidence" value="ECO:0007669"/>
    <property type="project" value="UniProtKB-SubCell"/>
</dbReference>
<evidence type="ECO:0000256" key="1">
    <source>
        <dbReference type="ARBA" id="ARBA00004651"/>
    </source>
</evidence>
<dbReference type="SUPFAM" id="SSF161098">
    <property type="entry name" value="MetI-like"/>
    <property type="match status" value="1"/>
</dbReference>
<reference evidence="9" key="1">
    <citation type="journal article" date="2021" name="Microbiology">
        <title>Metagenomic Analysis of the Microbial Community in the Underground Coal Fire Area (Kemerovo Region, Russia) Revealed Predominance of Thermophilic Members of the Phyla Deinococcus-thermus, Aquificae, and Firmicutes.</title>
        <authorList>
            <person name="Kadnikov V."/>
            <person name="Mardanov A.V."/>
            <person name="Beletsky A.V."/>
            <person name="Karnachuk O.V."/>
            <person name="Ravin N.V."/>
        </authorList>
    </citation>
    <scope>NUCLEOTIDE SEQUENCE</scope>
    <source>
        <strain evidence="9">RBS10-49</strain>
    </source>
</reference>
<keyword evidence="3" id="KW-1003">Cell membrane</keyword>
<feature type="transmembrane region" description="Helical" evidence="7">
    <location>
        <begin position="196"/>
        <end position="216"/>
    </location>
</feature>
<dbReference type="Proteomes" id="UP000748108">
    <property type="component" value="Unassembled WGS sequence"/>
</dbReference>
<gene>
    <name evidence="9" type="ORF">KM312_13180</name>
</gene>
<dbReference type="Gene3D" id="1.10.3720.10">
    <property type="entry name" value="MetI-like"/>
    <property type="match status" value="1"/>
</dbReference>
<evidence type="ECO:0000256" key="3">
    <source>
        <dbReference type="ARBA" id="ARBA00022475"/>
    </source>
</evidence>
<evidence type="ECO:0000313" key="10">
    <source>
        <dbReference type="Proteomes" id="UP000748108"/>
    </source>
</evidence>
<feature type="transmembrane region" description="Helical" evidence="7">
    <location>
        <begin position="88"/>
        <end position="119"/>
    </location>
</feature>
<dbReference type="PANTHER" id="PTHR30151:SF0">
    <property type="entry name" value="ABC TRANSPORTER PERMEASE PROTEIN MJ0413-RELATED"/>
    <property type="match status" value="1"/>
</dbReference>
<evidence type="ECO:0000313" key="9">
    <source>
        <dbReference type="EMBL" id="MBT9283565.1"/>
    </source>
</evidence>
<dbReference type="GO" id="GO:0042918">
    <property type="term" value="P:alkanesulfonate transmembrane transport"/>
    <property type="evidence" value="ECO:0007669"/>
    <property type="project" value="UniProtKB-ARBA"/>
</dbReference>
<evidence type="ECO:0000256" key="4">
    <source>
        <dbReference type="ARBA" id="ARBA00022692"/>
    </source>
</evidence>
<dbReference type="InterPro" id="IPR000515">
    <property type="entry name" value="MetI-like"/>
</dbReference>
<sequence>MVWQAIVVFGRYDAALLPPPDAVLRALVEMIQNGIFFVHLKASLLRFSVGYGLAAASGVLLGLILGRLTRVWAVVDPVVQLLRPISPIAWSPFVVLLFGIGDIPAVVIIFIAAFFPTLLSTVHGVRRVSPVYFHVAQNFELKKHQVLMKIVFPAAFPSIAAGLHTAIGTAWVFLVAGEMVGAQSGLGYLIVDARNSLRLDMVFAGIVAIGCLGLWLDRSVRFLERWVERRWGNGLE</sequence>
<comment type="similarity">
    <text evidence="7">Belongs to the binding-protein-dependent transport system permease family.</text>
</comment>
<dbReference type="EMBL" id="JAHHQF010000111">
    <property type="protein sequence ID" value="MBT9283565.1"/>
    <property type="molecule type" value="Genomic_DNA"/>
</dbReference>
<evidence type="ECO:0000256" key="7">
    <source>
        <dbReference type="RuleBase" id="RU363032"/>
    </source>
</evidence>
<keyword evidence="2 7" id="KW-0813">Transport</keyword>
<proteinExistence type="inferred from homology"/>
<organism evidence="9 10">
    <name type="scientific">Hydrogenibacillus schlegelii</name>
    <name type="common">Bacillus schlegelii</name>
    <dbReference type="NCBI Taxonomy" id="1484"/>
    <lineage>
        <taxon>Bacteria</taxon>
        <taxon>Bacillati</taxon>
        <taxon>Bacillota</taxon>
        <taxon>Bacilli</taxon>
        <taxon>Bacillales</taxon>
        <taxon>Bacillales Family X. Incertae Sedis</taxon>
        <taxon>Hydrogenibacillus</taxon>
    </lineage>
</organism>